<feature type="compositionally biased region" description="Pro residues" evidence="1">
    <location>
        <begin position="570"/>
        <end position="581"/>
    </location>
</feature>
<feature type="transmembrane region" description="Helical" evidence="2">
    <location>
        <begin position="440"/>
        <end position="461"/>
    </location>
</feature>
<dbReference type="RefSeq" id="WP_116957962.1">
    <property type="nucleotide sequence ID" value="NZ_QVLS01000002.1"/>
</dbReference>
<sequence>MQPQTNAKHRKFSPDYNQRIVNNPDKRPETPADFAAYTGLSRKRTRQWRQDPQAYVNHLLSTALEQVAAVPAPASAAQVSTRDKARAVCGAGSLGFSVSFMLAKAWTSLWGFLPTLSKSDPRLFFLVGAAGFDLIASFLHATVAKTVAFGPGANYGGPQAPDKAAFDNYVTLLGMWYVASARGDGPHADEIAAALQELVDGVIARAQAEQDKGTPLRFDFREHPLLGGWLRNGHFHLAFFSYSVVYLFSGSLAPHLRLWIERLPATVAQKAGLFALSDFLASAAMGQLAGISTMSLHMLGNAWIQHGADKPGLHQTWKQEQPVALKKCLAVTPSLLELVNTRSAIEASILESSLSPAEKRLRLARFEALVLPLLDPAIERLQRVHRKYQQRSALMETTQGRDQIARNKTGAIVFEGAGKTPHRLINRSPAAIRLRTTGEVVGNMLAMLVQVYSLFYLYTLFASTMPFTDTAASVPFGAAINGSDSWAHTSDAGFLNGTQAWFGVPEDTQRYSTGAGWILIAAFSLRAATIPGAELLLNLLYAAVVWMGRPAVPCESGAPSASDDDEHSDGPPPPSYRPPSPGDRVSPEPVEVVVDGETADESVSAQACAHPPSSVTVIDGLMEGVTPSNE</sequence>
<protein>
    <submittedName>
        <fullName evidence="3">Uncharacterized protein</fullName>
    </submittedName>
</protein>
<evidence type="ECO:0000256" key="2">
    <source>
        <dbReference type="SAM" id="Phobius"/>
    </source>
</evidence>
<evidence type="ECO:0000256" key="1">
    <source>
        <dbReference type="SAM" id="MobiDB-lite"/>
    </source>
</evidence>
<evidence type="ECO:0000313" key="4">
    <source>
        <dbReference type="Proteomes" id="UP000261931"/>
    </source>
</evidence>
<dbReference type="AlphaFoldDB" id="A0A372ENS2"/>
<proteinExistence type="predicted"/>
<name>A0A372ENS2_9BURK</name>
<feature type="region of interest" description="Disordered" evidence="1">
    <location>
        <begin position="1"/>
        <end position="31"/>
    </location>
</feature>
<keyword evidence="2" id="KW-1133">Transmembrane helix</keyword>
<comment type="caution">
    <text evidence="3">The sequence shown here is derived from an EMBL/GenBank/DDBJ whole genome shotgun (WGS) entry which is preliminary data.</text>
</comment>
<dbReference type="Proteomes" id="UP000261931">
    <property type="component" value="Unassembled WGS sequence"/>
</dbReference>
<feature type="transmembrane region" description="Helical" evidence="2">
    <location>
        <begin position="85"/>
        <end position="103"/>
    </location>
</feature>
<gene>
    <name evidence="3" type="ORF">DY262_05655</name>
</gene>
<keyword evidence="2" id="KW-0812">Transmembrane</keyword>
<organism evidence="3 4">
    <name type="scientific">Hydrogenophaga borbori</name>
    <dbReference type="NCBI Taxonomy" id="2294117"/>
    <lineage>
        <taxon>Bacteria</taxon>
        <taxon>Pseudomonadati</taxon>
        <taxon>Pseudomonadota</taxon>
        <taxon>Betaproteobacteria</taxon>
        <taxon>Burkholderiales</taxon>
        <taxon>Comamonadaceae</taxon>
        <taxon>Hydrogenophaga</taxon>
    </lineage>
</organism>
<feature type="region of interest" description="Disordered" evidence="1">
    <location>
        <begin position="554"/>
        <end position="615"/>
    </location>
</feature>
<evidence type="ECO:0000313" key="3">
    <source>
        <dbReference type="EMBL" id="RFP81250.1"/>
    </source>
</evidence>
<dbReference type="EMBL" id="QVLS01000002">
    <property type="protein sequence ID" value="RFP81250.1"/>
    <property type="molecule type" value="Genomic_DNA"/>
</dbReference>
<feature type="transmembrane region" description="Helical" evidence="2">
    <location>
        <begin position="123"/>
        <end position="143"/>
    </location>
</feature>
<keyword evidence="4" id="KW-1185">Reference proteome</keyword>
<reference evidence="3 4" key="1">
    <citation type="submission" date="2018-08" db="EMBL/GenBank/DDBJ databases">
        <title>Hydrogenophaga sp. LA-38 isolated from sludge.</title>
        <authorList>
            <person name="Im W.-T."/>
        </authorList>
    </citation>
    <scope>NUCLEOTIDE SEQUENCE [LARGE SCALE GENOMIC DNA]</scope>
    <source>
        <strain evidence="3 4">LA-38</strain>
    </source>
</reference>
<keyword evidence="2" id="KW-0472">Membrane</keyword>
<accession>A0A372ENS2</accession>